<accession>A0ABY8C5B1</accession>
<dbReference type="PANTHER" id="PTHR34265:SF1">
    <property type="entry name" value="TYPE III PANTOTHENATE KINASE"/>
    <property type="match status" value="1"/>
</dbReference>
<dbReference type="InterPro" id="IPR004619">
    <property type="entry name" value="Type_III_PanK"/>
</dbReference>
<evidence type="ECO:0000256" key="6">
    <source>
        <dbReference type="ARBA" id="ARBA00012102"/>
    </source>
</evidence>
<keyword evidence="7 16" id="KW-0963">Cytoplasm</keyword>
<evidence type="ECO:0000256" key="16">
    <source>
        <dbReference type="HAMAP-Rule" id="MF_01274"/>
    </source>
</evidence>
<dbReference type="GO" id="GO:0004594">
    <property type="term" value="F:pantothenate kinase activity"/>
    <property type="evidence" value="ECO:0007669"/>
    <property type="project" value="UniProtKB-EC"/>
</dbReference>
<comment type="subunit">
    <text evidence="5 16">Homodimer.</text>
</comment>
<comment type="catalytic activity">
    <reaction evidence="1 16">
        <text>(R)-pantothenate + ATP = (R)-4'-phosphopantothenate + ADP + H(+)</text>
        <dbReference type="Rhea" id="RHEA:16373"/>
        <dbReference type="ChEBI" id="CHEBI:10986"/>
        <dbReference type="ChEBI" id="CHEBI:15378"/>
        <dbReference type="ChEBI" id="CHEBI:29032"/>
        <dbReference type="ChEBI" id="CHEBI:30616"/>
        <dbReference type="ChEBI" id="CHEBI:456216"/>
        <dbReference type="EC" id="2.7.1.33"/>
    </reaction>
</comment>
<dbReference type="EMBL" id="CP118868">
    <property type="protein sequence ID" value="WEG35489.1"/>
    <property type="molecule type" value="Genomic_DNA"/>
</dbReference>
<dbReference type="EC" id="2.7.1.33" evidence="6 16"/>
<dbReference type="Proteomes" id="UP001220478">
    <property type="component" value="Chromosome"/>
</dbReference>
<evidence type="ECO:0000256" key="8">
    <source>
        <dbReference type="ARBA" id="ARBA00022679"/>
    </source>
</evidence>
<keyword evidence="11 16" id="KW-0067">ATP-binding</keyword>
<evidence type="ECO:0000256" key="7">
    <source>
        <dbReference type="ARBA" id="ARBA00022490"/>
    </source>
</evidence>
<feature type="binding site" evidence="16">
    <location>
        <begin position="6"/>
        <end position="13"/>
    </location>
    <ligand>
        <name>ATP</name>
        <dbReference type="ChEBI" id="CHEBI:30616"/>
    </ligand>
</feature>
<organism evidence="17 18">
    <name type="scientific">Amygdalobacter indicium</name>
    <dbReference type="NCBI Taxonomy" id="3029272"/>
    <lineage>
        <taxon>Bacteria</taxon>
        <taxon>Bacillati</taxon>
        <taxon>Bacillota</taxon>
        <taxon>Clostridia</taxon>
        <taxon>Eubacteriales</taxon>
        <taxon>Oscillospiraceae</taxon>
        <taxon>Amygdalobacter</taxon>
    </lineage>
</organism>
<keyword evidence="8 16" id="KW-0808">Transferase</keyword>
<evidence type="ECO:0000256" key="11">
    <source>
        <dbReference type="ARBA" id="ARBA00022840"/>
    </source>
</evidence>
<name>A0ABY8C5B1_9FIRM</name>
<evidence type="ECO:0000256" key="5">
    <source>
        <dbReference type="ARBA" id="ARBA00011738"/>
    </source>
</evidence>
<comment type="pathway">
    <text evidence="4 16">Cofactor biosynthesis; coenzyme A biosynthesis; CoA from (R)-pantothenate: step 1/5.</text>
</comment>
<feature type="active site" description="Proton acceptor" evidence="16">
    <location>
        <position position="109"/>
    </location>
</feature>
<dbReference type="RefSeq" id="WP_315571609.1">
    <property type="nucleotide sequence ID" value="NZ_CP118868.1"/>
</dbReference>
<evidence type="ECO:0000256" key="15">
    <source>
        <dbReference type="ARBA" id="ARBA00040883"/>
    </source>
</evidence>
<evidence type="ECO:0000256" key="3">
    <source>
        <dbReference type="ARBA" id="ARBA00004496"/>
    </source>
</evidence>
<evidence type="ECO:0000256" key="12">
    <source>
        <dbReference type="ARBA" id="ARBA00022958"/>
    </source>
</evidence>
<dbReference type="HAMAP" id="MF_01274">
    <property type="entry name" value="Pantothen_kinase_3"/>
    <property type="match status" value="1"/>
</dbReference>
<gene>
    <name evidence="16" type="primary">coaX</name>
    <name evidence="17" type="ORF">PYS61_06075</name>
</gene>
<comment type="cofactor">
    <cofactor evidence="16">
        <name>NH4(+)</name>
        <dbReference type="ChEBI" id="CHEBI:28938"/>
    </cofactor>
    <cofactor evidence="16">
        <name>K(+)</name>
        <dbReference type="ChEBI" id="CHEBI:29103"/>
    </cofactor>
    <text evidence="16">A monovalent cation. Ammonium or potassium.</text>
</comment>
<dbReference type="PANTHER" id="PTHR34265">
    <property type="entry name" value="TYPE III PANTOTHENATE KINASE"/>
    <property type="match status" value="1"/>
</dbReference>
<evidence type="ECO:0000256" key="10">
    <source>
        <dbReference type="ARBA" id="ARBA00022777"/>
    </source>
</evidence>
<keyword evidence="18" id="KW-1185">Reference proteome</keyword>
<keyword evidence="9 16" id="KW-0547">Nucleotide-binding</keyword>
<evidence type="ECO:0000256" key="2">
    <source>
        <dbReference type="ARBA" id="ARBA00001958"/>
    </source>
</evidence>
<dbReference type="NCBIfam" id="TIGR00671">
    <property type="entry name" value="baf"/>
    <property type="match status" value="1"/>
</dbReference>
<keyword evidence="16" id="KW-0479">Metal-binding</keyword>
<dbReference type="NCBIfam" id="NF009848">
    <property type="entry name" value="PRK13318.1-6"/>
    <property type="match status" value="1"/>
</dbReference>
<keyword evidence="10 16" id="KW-0418">Kinase</keyword>
<dbReference type="SUPFAM" id="SSF53067">
    <property type="entry name" value="Actin-like ATPase domain"/>
    <property type="match status" value="2"/>
</dbReference>
<evidence type="ECO:0000256" key="4">
    <source>
        <dbReference type="ARBA" id="ARBA00005225"/>
    </source>
</evidence>
<evidence type="ECO:0000313" key="17">
    <source>
        <dbReference type="EMBL" id="WEG35489.1"/>
    </source>
</evidence>
<evidence type="ECO:0000256" key="9">
    <source>
        <dbReference type="ARBA" id="ARBA00022741"/>
    </source>
</evidence>
<sequence length="262" mass="28588">MLMTIDVGNTNILVGVFRGEELYASFRINSRTERTSDELGILLLDLLASRQVKPQDVNDAIISSVVPKCMYALTSSLMKYFDVKPIIVGPGSKTGVEVRSDNPKEVGADRITNVAACHELYQRSCLVIDFGTATTFDYVDAAGIFKYTVIMPGLEISSRALSDSTAKLPEVEIAKLDSVLVSNTVCGMQVGIVYGYIGAVEYIIKSMKKELQDEPKVIATGGLGRLIANSTDLIDVYDPDIAFKGMKVIYKKTKKIKGDLPL</sequence>
<feature type="binding site" evidence="16">
    <location>
        <begin position="107"/>
        <end position="110"/>
    </location>
    <ligand>
        <name>substrate</name>
    </ligand>
</feature>
<dbReference type="NCBIfam" id="NF009855">
    <property type="entry name" value="PRK13321.1"/>
    <property type="match status" value="1"/>
</dbReference>
<dbReference type="CDD" id="cd24015">
    <property type="entry name" value="ASKHA_NBD_PanK-III"/>
    <property type="match status" value="1"/>
</dbReference>
<dbReference type="Gene3D" id="3.30.420.40">
    <property type="match status" value="2"/>
</dbReference>
<comment type="caution">
    <text evidence="16">Lacks conserved residue(s) required for the propagation of feature annotation.</text>
</comment>
<comment type="similarity">
    <text evidence="14 16">Belongs to the type III pantothenate kinase family.</text>
</comment>
<feature type="binding site" evidence="16">
    <location>
        <position position="129"/>
    </location>
    <ligand>
        <name>K(+)</name>
        <dbReference type="ChEBI" id="CHEBI:29103"/>
    </ligand>
</feature>
<keyword evidence="12 16" id="KW-0630">Potassium</keyword>
<comment type="subcellular location">
    <subcellularLocation>
        <location evidence="3 16">Cytoplasm</location>
    </subcellularLocation>
</comment>
<comment type="cofactor">
    <cofactor evidence="2">
        <name>K(+)</name>
        <dbReference type="ChEBI" id="CHEBI:29103"/>
    </cofactor>
</comment>
<evidence type="ECO:0000313" key="18">
    <source>
        <dbReference type="Proteomes" id="UP001220478"/>
    </source>
</evidence>
<keyword evidence="13 16" id="KW-0173">Coenzyme A biosynthesis</keyword>
<evidence type="ECO:0000256" key="1">
    <source>
        <dbReference type="ARBA" id="ARBA00001206"/>
    </source>
</evidence>
<evidence type="ECO:0000256" key="14">
    <source>
        <dbReference type="ARBA" id="ARBA00038036"/>
    </source>
</evidence>
<dbReference type="Pfam" id="PF03309">
    <property type="entry name" value="Pan_kinase"/>
    <property type="match status" value="1"/>
</dbReference>
<reference evidence="17 18" key="1">
    <citation type="submission" date="2023-02" db="EMBL/GenBank/DDBJ databases">
        <title>Novel Oscillospiraceae bacterial genomes.</title>
        <authorList>
            <person name="Srinivasan S."/>
            <person name="Austin M.N."/>
            <person name="Fiedler T.L."/>
            <person name="Strenk S.M."/>
            <person name="Agnew K.J."/>
            <person name="Nagana Gowda G.A."/>
            <person name="Raftery D."/>
            <person name="Beamer M.A."/>
            <person name="Achilles S.L."/>
            <person name="Wiesenfeld H.C."/>
            <person name="Fredricks D.N."/>
            <person name="Hillier S.L."/>
        </authorList>
    </citation>
    <scope>NUCLEOTIDE SEQUENCE [LARGE SCALE GENOMIC DNA]</scope>
    <source>
        <strain evidence="17 18">CHIC02 1186E3-8</strain>
    </source>
</reference>
<evidence type="ECO:0000256" key="13">
    <source>
        <dbReference type="ARBA" id="ARBA00022993"/>
    </source>
</evidence>
<proteinExistence type="inferred from homology"/>
<protein>
    <recommendedName>
        <fullName evidence="15 16">Type III pantothenate kinase</fullName>
        <ecNumber evidence="6 16">2.7.1.33</ecNumber>
    </recommendedName>
    <alternativeName>
        <fullName evidence="16">PanK-III</fullName>
    </alternativeName>
    <alternativeName>
        <fullName evidence="16">Pantothenic acid kinase</fullName>
    </alternativeName>
</protein>
<feature type="binding site" evidence="16">
    <location>
        <position position="184"/>
    </location>
    <ligand>
        <name>substrate</name>
    </ligand>
</feature>
<feature type="binding site" evidence="16">
    <location>
        <position position="132"/>
    </location>
    <ligand>
        <name>ATP</name>
        <dbReference type="ChEBI" id="CHEBI:30616"/>
    </ligand>
</feature>
<comment type="function">
    <text evidence="16">Catalyzes the phosphorylation of pantothenate (Pan), the first step in CoA biosynthesis.</text>
</comment>
<dbReference type="InterPro" id="IPR043129">
    <property type="entry name" value="ATPase_NBD"/>
</dbReference>